<name>A0ABN8DPC6_9VIBR</name>
<dbReference type="InterPro" id="IPR050298">
    <property type="entry name" value="Gram-neg_bact_OMP"/>
</dbReference>
<dbReference type="InterPro" id="IPR002299">
    <property type="entry name" value="Porin_Neis"/>
</dbReference>
<dbReference type="EMBL" id="CAKLCM010000003">
    <property type="protein sequence ID" value="CAH0530062.1"/>
    <property type="molecule type" value="Genomic_DNA"/>
</dbReference>
<dbReference type="Pfam" id="PF13609">
    <property type="entry name" value="Porin_4"/>
    <property type="match status" value="1"/>
</dbReference>
<evidence type="ECO:0000256" key="8">
    <source>
        <dbReference type="ARBA" id="ARBA00023136"/>
    </source>
</evidence>
<sequence length="351" mass="38541">MKKFLNYSLVSLLISGGMSHVSANEYGQVGTLGDVAVQAYGKAAISVVTEDDNSGYTYDNESYIGFRASKQMFDDVNAMMQVESGYVGYEGASGTLGTRDTFVSLDGTWGQVRFGRMLTPMYEVVDWPYSNPGLGRVFDWGGDVGATYDRQSNMARYDSPDYGNLSFELSTGRGDKDVDGSYHYGGAGHYVSSAFTIHTAFEFNPKAKGTDIDGTAYLVGFELPLPAGFGLNAAYKFTQGPAQLAGWKYVEHDDDDNPISDAKEAEQHSISIIGQYFSGPWGFKVGYAKNFDSEVEGVKQNNEDEVLSAQIMYIHKGFVPYVRFGTHNAYNWSNEASGDKLFGRVGLEYTF</sequence>
<dbReference type="Gene3D" id="2.40.160.10">
    <property type="entry name" value="Porin"/>
    <property type="match status" value="1"/>
</dbReference>
<evidence type="ECO:0000313" key="12">
    <source>
        <dbReference type="EMBL" id="CAH0530062.1"/>
    </source>
</evidence>
<evidence type="ECO:0000256" key="5">
    <source>
        <dbReference type="ARBA" id="ARBA00022729"/>
    </source>
</evidence>
<dbReference type="Proteomes" id="UP000838160">
    <property type="component" value="Unassembled WGS sequence"/>
</dbReference>
<proteinExistence type="predicted"/>
<evidence type="ECO:0000313" key="13">
    <source>
        <dbReference type="Proteomes" id="UP000838160"/>
    </source>
</evidence>
<keyword evidence="3" id="KW-1134">Transmembrane beta strand</keyword>
<evidence type="ECO:0000256" key="3">
    <source>
        <dbReference type="ARBA" id="ARBA00022452"/>
    </source>
</evidence>
<dbReference type="SUPFAM" id="SSF56935">
    <property type="entry name" value="Porins"/>
    <property type="match status" value="1"/>
</dbReference>
<keyword evidence="7" id="KW-0626">Porin</keyword>
<evidence type="ECO:0000256" key="1">
    <source>
        <dbReference type="ARBA" id="ARBA00004571"/>
    </source>
</evidence>
<keyword evidence="9" id="KW-0998">Cell outer membrane</keyword>
<organism evidence="12 13">
    <name type="scientific">Vibrio hippocampi</name>
    <dbReference type="NCBI Taxonomy" id="654686"/>
    <lineage>
        <taxon>Bacteria</taxon>
        <taxon>Pseudomonadati</taxon>
        <taxon>Pseudomonadota</taxon>
        <taxon>Gammaproteobacteria</taxon>
        <taxon>Vibrionales</taxon>
        <taxon>Vibrionaceae</taxon>
        <taxon>Vibrio</taxon>
    </lineage>
</organism>
<reference evidence="12" key="1">
    <citation type="submission" date="2021-12" db="EMBL/GenBank/DDBJ databases">
        <authorList>
            <person name="Rodrigo-Torres L."/>
            <person name="Arahal R. D."/>
            <person name="Lucena T."/>
        </authorList>
    </citation>
    <scope>NUCLEOTIDE SEQUENCE</scope>
    <source>
        <strain evidence="12">CECT 8226</strain>
    </source>
</reference>
<accession>A0ABN8DPC6</accession>
<evidence type="ECO:0000256" key="4">
    <source>
        <dbReference type="ARBA" id="ARBA00022692"/>
    </source>
</evidence>
<keyword evidence="4" id="KW-0812">Transmembrane</keyword>
<comment type="subcellular location">
    <subcellularLocation>
        <location evidence="1">Cell outer membrane</location>
        <topology evidence="1">Multi-pass membrane protein</topology>
    </subcellularLocation>
</comment>
<protein>
    <submittedName>
        <fullName evidence="12">Chitoporin</fullName>
    </submittedName>
</protein>
<dbReference type="PRINTS" id="PR00184">
    <property type="entry name" value="NEISSPPORIN"/>
</dbReference>
<dbReference type="InterPro" id="IPR033900">
    <property type="entry name" value="Gram_neg_porin_domain"/>
</dbReference>
<comment type="caution">
    <text evidence="12">The sequence shown here is derived from an EMBL/GenBank/DDBJ whole genome shotgun (WGS) entry which is preliminary data.</text>
</comment>
<evidence type="ECO:0000256" key="7">
    <source>
        <dbReference type="ARBA" id="ARBA00023114"/>
    </source>
</evidence>
<keyword evidence="13" id="KW-1185">Reference proteome</keyword>
<evidence type="ECO:0000256" key="10">
    <source>
        <dbReference type="SAM" id="SignalP"/>
    </source>
</evidence>
<evidence type="ECO:0000256" key="9">
    <source>
        <dbReference type="ARBA" id="ARBA00023237"/>
    </source>
</evidence>
<dbReference type="CDD" id="cd00342">
    <property type="entry name" value="gram_neg_porins"/>
    <property type="match status" value="1"/>
</dbReference>
<dbReference type="PANTHER" id="PTHR34501">
    <property type="entry name" value="PROTEIN YDDL-RELATED"/>
    <property type="match status" value="1"/>
</dbReference>
<keyword evidence="5 10" id="KW-0732">Signal</keyword>
<gene>
    <name evidence="12" type="primary">chiP</name>
    <name evidence="12" type="ORF">VHP8226_03790</name>
</gene>
<feature type="domain" description="Porin" evidence="11">
    <location>
        <begin position="36"/>
        <end position="306"/>
    </location>
</feature>
<keyword evidence="2" id="KW-0813">Transport</keyword>
<keyword evidence="8" id="KW-0472">Membrane</keyword>
<evidence type="ECO:0000256" key="6">
    <source>
        <dbReference type="ARBA" id="ARBA00023065"/>
    </source>
</evidence>
<keyword evidence="6" id="KW-0406">Ion transport</keyword>
<evidence type="ECO:0000256" key="2">
    <source>
        <dbReference type="ARBA" id="ARBA00022448"/>
    </source>
</evidence>
<evidence type="ECO:0000259" key="11">
    <source>
        <dbReference type="Pfam" id="PF13609"/>
    </source>
</evidence>
<dbReference type="InterPro" id="IPR023614">
    <property type="entry name" value="Porin_dom_sf"/>
</dbReference>
<feature type="chain" id="PRO_5046890935" evidence="10">
    <location>
        <begin position="24"/>
        <end position="351"/>
    </location>
</feature>
<feature type="signal peptide" evidence="10">
    <location>
        <begin position="1"/>
        <end position="23"/>
    </location>
</feature>
<dbReference type="PANTHER" id="PTHR34501:SF2">
    <property type="entry name" value="OUTER MEMBRANE PORIN F-RELATED"/>
    <property type="match status" value="1"/>
</dbReference>